<reference evidence="2 3" key="1">
    <citation type="journal article" date="2018" name="Nat. Ecol. Evol.">
        <title>Pezizomycetes genomes reveal the molecular basis of ectomycorrhizal truffle lifestyle.</title>
        <authorList>
            <person name="Murat C."/>
            <person name="Payen T."/>
            <person name="Noel B."/>
            <person name="Kuo A."/>
            <person name="Morin E."/>
            <person name="Chen J."/>
            <person name="Kohler A."/>
            <person name="Krizsan K."/>
            <person name="Balestrini R."/>
            <person name="Da Silva C."/>
            <person name="Montanini B."/>
            <person name="Hainaut M."/>
            <person name="Levati E."/>
            <person name="Barry K.W."/>
            <person name="Belfiori B."/>
            <person name="Cichocki N."/>
            <person name="Clum A."/>
            <person name="Dockter R.B."/>
            <person name="Fauchery L."/>
            <person name="Guy J."/>
            <person name="Iotti M."/>
            <person name="Le Tacon F."/>
            <person name="Lindquist E.A."/>
            <person name="Lipzen A."/>
            <person name="Malagnac F."/>
            <person name="Mello A."/>
            <person name="Molinier V."/>
            <person name="Miyauchi S."/>
            <person name="Poulain J."/>
            <person name="Riccioni C."/>
            <person name="Rubini A."/>
            <person name="Sitrit Y."/>
            <person name="Splivallo R."/>
            <person name="Traeger S."/>
            <person name="Wang M."/>
            <person name="Zifcakova L."/>
            <person name="Wipf D."/>
            <person name="Zambonelli A."/>
            <person name="Paolocci F."/>
            <person name="Nowrousian M."/>
            <person name="Ottonello S."/>
            <person name="Baldrian P."/>
            <person name="Spatafora J.W."/>
            <person name="Henrissat B."/>
            <person name="Nagy L.G."/>
            <person name="Aury J.M."/>
            <person name="Wincker P."/>
            <person name="Grigoriev I.V."/>
            <person name="Bonfante P."/>
            <person name="Martin F.M."/>
        </authorList>
    </citation>
    <scope>NUCLEOTIDE SEQUENCE [LARGE SCALE GENOMIC DNA]</scope>
    <source>
        <strain evidence="2 3">CCBAS932</strain>
    </source>
</reference>
<name>A0A3N4KYR5_9PEZI</name>
<dbReference type="Gene3D" id="3.90.20.10">
    <property type="match status" value="1"/>
</dbReference>
<gene>
    <name evidence="2" type="ORF">P167DRAFT_533989</name>
</gene>
<organism evidence="2 3">
    <name type="scientific">Morchella conica CCBAS932</name>
    <dbReference type="NCBI Taxonomy" id="1392247"/>
    <lineage>
        <taxon>Eukaryota</taxon>
        <taxon>Fungi</taxon>
        <taxon>Dikarya</taxon>
        <taxon>Ascomycota</taxon>
        <taxon>Pezizomycotina</taxon>
        <taxon>Pezizomycetes</taxon>
        <taxon>Pezizales</taxon>
        <taxon>Morchellaceae</taxon>
        <taxon>Morchella</taxon>
    </lineage>
</organism>
<feature type="coiled-coil region" evidence="1">
    <location>
        <begin position="46"/>
        <end position="73"/>
    </location>
</feature>
<keyword evidence="1" id="KW-0175">Coiled coil</keyword>
<dbReference type="AlphaFoldDB" id="A0A3N4KYR5"/>
<proteinExistence type="predicted"/>
<protein>
    <recommendedName>
        <fullName evidence="4">DUF1773 domain-containing protein</fullName>
    </recommendedName>
</protein>
<dbReference type="STRING" id="1392247.A0A3N4KYR5"/>
<dbReference type="EMBL" id="ML119117">
    <property type="protein sequence ID" value="RPB14559.1"/>
    <property type="molecule type" value="Genomic_DNA"/>
</dbReference>
<evidence type="ECO:0000256" key="1">
    <source>
        <dbReference type="SAM" id="Coils"/>
    </source>
</evidence>
<evidence type="ECO:0000313" key="3">
    <source>
        <dbReference type="Proteomes" id="UP000277580"/>
    </source>
</evidence>
<evidence type="ECO:0008006" key="4">
    <source>
        <dbReference type="Google" id="ProtNLM"/>
    </source>
</evidence>
<keyword evidence="3" id="KW-1185">Reference proteome</keyword>
<accession>A0A3N4KYR5</accession>
<evidence type="ECO:0000313" key="2">
    <source>
        <dbReference type="EMBL" id="RPB14559.1"/>
    </source>
</evidence>
<sequence>MADLEPPNFVAMAENLNHLSHHVSRMQNIPAVDAGVHIAQAIMALSRRMEDRFDEINRRFDETNRRFDETNRRLDSMEFNSMARLANFYATHSTTPLSPLRDAQNQDIANFPFNEAAIDALNGNGLNVLLNAYGLPVTGNLALRKQRFKAFIGIVALVMPRG</sequence>
<dbReference type="InParanoid" id="A0A3N4KYR5"/>
<dbReference type="Proteomes" id="UP000277580">
    <property type="component" value="Unassembled WGS sequence"/>
</dbReference>
<dbReference type="OrthoDB" id="5413892at2759"/>